<dbReference type="PANTHER" id="PTHR10039">
    <property type="entry name" value="AMELOGENIN"/>
    <property type="match status" value="1"/>
</dbReference>
<comment type="caution">
    <text evidence="1">The sequence shown here is derived from an EMBL/GenBank/DDBJ whole genome shotgun (WGS) entry which is preliminary data.</text>
</comment>
<dbReference type="GeneID" id="59375646"/>
<sequence>MISNKCIPLMTRFDFLATNSFDIIGATPKSIASELLILTQQNAYCQENICDVILFLVKASPKAFILLDGLDEGLSDSGWERTGVKDVLDFVIRLASECPDKVRVWCSSQYRPYFNETLVGFTTVNITDNPRQDVTLSRAGFNFLWASLMIEDLQKRTTSTAAMQEMFYQDQLPTSLGGYYRAILNRIQTHHRSIACRIFSMVMFAKRPLRVEELSEAVGIL</sequence>
<protein>
    <recommendedName>
        <fullName evidence="3">NACHT domain-containing protein</fullName>
    </recommendedName>
</protein>
<evidence type="ECO:0008006" key="3">
    <source>
        <dbReference type="Google" id="ProtNLM"/>
    </source>
</evidence>
<gene>
    <name evidence="1" type="ORF">PC9H_005828</name>
</gene>
<evidence type="ECO:0000313" key="1">
    <source>
        <dbReference type="EMBL" id="KAF7433862.1"/>
    </source>
</evidence>
<keyword evidence="2" id="KW-1185">Reference proteome</keyword>
<dbReference type="RefSeq" id="XP_036633889.1">
    <property type="nucleotide sequence ID" value="XM_036775387.1"/>
</dbReference>
<dbReference type="AlphaFoldDB" id="A0A8H7A4M6"/>
<dbReference type="VEuPathDB" id="FungiDB:PC9H_005828"/>
<proteinExistence type="predicted"/>
<reference evidence="1" key="1">
    <citation type="submission" date="2019-07" db="EMBL/GenBank/DDBJ databases">
        <authorList>
            <person name="Palmer J.M."/>
        </authorList>
    </citation>
    <scope>NUCLEOTIDE SEQUENCE</scope>
    <source>
        <strain evidence="1">PC9</strain>
    </source>
</reference>
<name>A0A8H7A4M6_PLEOS</name>
<evidence type="ECO:0000313" key="2">
    <source>
        <dbReference type="Proteomes" id="UP000623687"/>
    </source>
</evidence>
<dbReference type="Proteomes" id="UP000623687">
    <property type="component" value="Unassembled WGS sequence"/>
</dbReference>
<accession>A0A8H7A4M6</accession>
<dbReference type="OrthoDB" id="21416at2759"/>
<organism evidence="1 2">
    <name type="scientific">Pleurotus ostreatus</name>
    <name type="common">Oyster mushroom</name>
    <name type="synonym">White-rot fungus</name>
    <dbReference type="NCBI Taxonomy" id="5322"/>
    <lineage>
        <taxon>Eukaryota</taxon>
        <taxon>Fungi</taxon>
        <taxon>Dikarya</taxon>
        <taxon>Basidiomycota</taxon>
        <taxon>Agaricomycotina</taxon>
        <taxon>Agaricomycetes</taxon>
        <taxon>Agaricomycetidae</taxon>
        <taxon>Agaricales</taxon>
        <taxon>Pleurotineae</taxon>
        <taxon>Pleurotaceae</taxon>
        <taxon>Pleurotus</taxon>
    </lineage>
</organism>
<dbReference type="EMBL" id="JACETU010000003">
    <property type="protein sequence ID" value="KAF7433862.1"/>
    <property type="molecule type" value="Genomic_DNA"/>
</dbReference>